<dbReference type="EMBL" id="CP011266">
    <property type="protein sequence ID" value="ALT69090.1"/>
    <property type="molecule type" value="Genomic_DNA"/>
</dbReference>
<name>A0A0U2V3S8_9EURY</name>
<dbReference type="KEGG" id="mmil:sm9_1309"/>
<proteinExistence type="predicted"/>
<dbReference type="GeneID" id="26736259"/>
<dbReference type="RefSeq" id="WP_058739348.1">
    <property type="nucleotide sequence ID" value="NZ_CP011266.1"/>
</dbReference>
<evidence type="ECO:0000313" key="2">
    <source>
        <dbReference type="Proteomes" id="UP000067738"/>
    </source>
</evidence>
<reference evidence="1 2" key="1">
    <citation type="submission" date="2015-04" db="EMBL/GenBank/DDBJ databases">
        <title>The complete genome sequence of the rumen methanogen Methanobrevibacter millerae SM9.</title>
        <authorList>
            <person name="Leahy S.C."/>
            <person name="Kelly W.J."/>
            <person name="Pacheco D.M."/>
            <person name="Li D."/>
            <person name="Altermann E."/>
            <person name="Attwood G.T."/>
        </authorList>
    </citation>
    <scope>NUCLEOTIDE SEQUENCE [LARGE SCALE GENOMIC DNA]</scope>
    <source>
        <strain evidence="1 2">SM9</strain>
    </source>
</reference>
<evidence type="ECO:0000313" key="1">
    <source>
        <dbReference type="EMBL" id="ALT69090.1"/>
    </source>
</evidence>
<dbReference type="PATRIC" id="fig|230361.4.peg.1353"/>
<dbReference type="Proteomes" id="UP000067738">
    <property type="component" value="Chromosome"/>
</dbReference>
<dbReference type="OrthoDB" id="78380at2157"/>
<gene>
    <name evidence="1" type="ORF">sm9_1309</name>
</gene>
<accession>A0A0U2V3S8</accession>
<keyword evidence="2" id="KW-1185">Reference proteome</keyword>
<protein>
    <submittedName>
        <fullName evidence="1">Uncharacterized protein</fullName>
    </submittedName>
</protein>
<sequence length="142" mass="16028">MENTENLKNLTEKYIELEDNGASEEELHELAHEIDHAVFHAELYMILNKLEDETEIVALLIGEEEDDESFFIPVYTSEEEANKAIEFFKGQEGSGEFELDKGSGEEIIAAYTEDDDFLGLAINAPENGFVVFAETVHDCCDE</sequence>
<dbReference type="AlphaFoldDB" id="A0A0U2V3S8"/>
<organism evidence="1 2">
    <name type="scientific">Methanobrevibacter millerae</name>
    <dbReference type="NCBI Taxonomy" id="230361"/>
    <lineage>
        <taxon>Archaea</taxon>
        <taxon>Methanobacteriati</taxon>
        <taxon>Methanobacteriota</taxon>
        <taxon>Methanomada group</taxon>
        <taxon>Methanobacteria</taxon>
        <taxon>Methanobacteriales</taxon>
        <taxon>Methanobacteriaceae</taxon>
        <taxon>Methanobrevibacter</taxon>
    </lineage>
</organism>